<sequence>MSLVSQDTLVYIGFVEQCRDLIENTYYGEAIHLADQILSRPSPTPQFFKAYFLLIKGVAYSTYNPGGLAAARGFFQESLYLFETCQMVPGQPNNLAEWVKKELEKLEPKIQACKFWSLVRIGV</sequence>
<organism evidence="1 2">
    <name type="scientific">Ascobolus immersus RN42</name>
    <dbReference type="NCBI Taxonomy" id="1160509"/>
    <lineage>
        <taxon>Eukaryota</taxon>
        <taxon>Fungi</taxon>
        <taxon>Dikarya</taxon>
        <taxon>Ascomycota</taxon>
        <taxon>Pezizomycotina</taxon>
        <taxon>Pezizomycetes</taxon>
        <taxon>Pezizales</taxon>
        <taxon>Ascobolaceae</taxon>
        <taxon>Ascobolus</taxon>
    </lineage>
</organism>
<protein>
    <submittedName>
        <fullName evidence="1">Uncharacterized protein</fullName>
    </submittedName>
</protein>
<gene>
    <name evidence="1" type="ORF">BJ508DRAFT_25766</name>
</gene>
<dbReference type="Proteomes" id="UP000275078">
    <property type="component" value="Unassembled WGS sequence"/>
</dbReference>
<dbReference type="EMBL" id="ML119657">
    <property type="protein sequence ID" value="RPA84700.1"/>
    <property type="molecule type" value="Genomic_DNA"/>
</dbReference>
<name>A0A3N4IKN4_ASCIM</name>
<evidence type="ECO:0000313" key="2">
    <source>
        <dbReference type="Proteomes" id="UP000275078"/>
    </source>
</evidence>
<evidence type="ECO:0000313" key="1">
    <source>
        <dbReference type="EMBL" id="RPA84700.1"/>
    </source>
</evidence>
<reference evidence="1 2" key="1">
    <citation type="journal article" date="2018" name="Nat. Ecol. Evol.">
        <title>Pezizomycetes genomes reveal the molecular basis of ectomycorrhizal truffle lifestyle.</title>
        <authorList>
            <person name="Murat C."/>
            <person name="Payen T."/>
            <person name="Noel B."/>
            <person name="Kuo A."/>
            <person name="Morin E."/>
            <person name="Chen J."/>
            <person name="Kohler A."/>
            <person name="Krizsan K."/>
            <person name="Balestrini R."/>
            <person name="Da Silva C."/>
            <person name="Montanini B."/>
            <person name="Hainaut M."/>
            <person name="Levati E."/>
            <person name="Barry K.W."/>
            <person name="Belfiori B."/>
            <person name="Cichocki N."/>
            <person name="Clum A."/>
            <person name="Dockter R.B."/>
            <person name="Fauchery L."/>
            <person name="Guy J."/>
            <person name="Iotti M."/>
            <person name="Le Tacon F."/>
            <person name="Lindquist E.A."/>
            <person name="Lipzen A."/>
            <person name="Malagnac F."/>
            <person name="Mello A."/>
            <person name="Molinier V."/>
            <person name="Miyauchi S."/>
            <person name="Poulain J."/>
            <person name="Riccioni C."/>
            <person name="Rubini A."/>
            <person name="Sitrit Y."/>
            <person name="Splivallo R."/>
            <person name="Traeger S."/>
            <person name="Wang M."/>
            <person name="Zifcakova L."/>
            <person name="Wipf D."/>
            <person name="Zambonelli A."/>
            <person name="Paolocci F."/>
            <person name="Nowrousian M."/>
            <person name="Ottonello S."/>
            <person name="Baldrian P."/>
            <person name="Spatafora J.W."/>
            <person name="Henrissat B."/>
            <person name="Nagy L.G."/>
            <person name="Aury J.M."/>
            <person name="Wincker P."/>
            <person name="Grigoriev I.V."/>
            <person name="Bonfante P."/>
            <person name="Martin F.M."/>
        </authorList>
    </citation>
    <scope>NUCLEOTIDE SEQUENCE [LARGE SCALE GENOMIC DNA]</scope>
    <source>
        <strain evidence="1 2">RN42</strain>
    </source>
</reference>
<keyword evidence="2" id="KW-1185">Reference proteome</keyword>
<proteinExistence type="predicted"/>
<dbReference type="AlphaFoldDB" id="A0A3N4IKN4"/>
<accession>A0A3N4IKN4</accession>